<sequence length="252" mass="28496">MFLLPFQTSLPFTNSLSICDYVHVLACREQKASDLTPYVLIDTSCCVRVVNLNLASRKLPVTPSAKTRRQPRCFYFHITRRRCLFKQTQLVAIYKRTKNKPETHHQPPHVIMGRSDKILTGASPDAIASFAGHEPALAVPGQVNKKLNKKKPVETTKLESVHRPEKKRFSIVLDGEEAYLEYKEVNGALDLFKTYTPKALRGKGTAAILAKDAFEFASKNNKKIIPSCTYIRDNFLGTNQQYSKLVLNQSKL</sequence>
<dbReference type="SUPFAM" id="SSF55729">
    <property type="entry name" value="Acyl-CoA N-acyltransferases (Nat)"/>
    <property type="match status" value="1"/>
</dbReference>
<dbReference type="AlphaFoldDB" id="A0A2P6NZL8"/>
<dbReference type="InterPro" id="IPR016181">
    <property type="entry name" value="Acyl_CoA_acyltransferase"/>
</dbReference>
<dbReference type="OrthoDB" id="74247at2759"/>
<dbReference type="EMBL" id="MDYQ01000003">
    <property type="protein sequence ID" value="PRP89368.1"/>
    <property type="molecule type" value="Genomic_DNA"/>
</dbReference>
<dbReference type="Proteomes" id="UP000241769">
    <property type="component" value="Unassembled WGS sequence"/>
</dbReference>
<evidence type="ECO:0000313" key="2">
    <source>
        <dbReference type="EMBL" id="PRP89368.1"/>
    </source>
</evidence>
<proteinExistence type="predicted"/>
<dbReference type="InterPro" id="IPR045057">
    <property type="entry name" value="Gcn5-rel_NAT"/>
</dbReference>
<gene>
    <name evidence="2" type="ORF">PROFUN_01231</name>
</gene>
<dbReference type="InterPro" id="IPR031165">
    <property type="entry name" value="GNAT_YJDJ"/>
</dbReference>
<dbReference type="GO" id="GO:0016740">
    <property type="term" value="F:transferase activity"/>
    <property type="evidence" value="ECO:0007669"/>
    <property type="project" value="UniProtKB-KW"/>
</dbReference>
<dbReference type="InParanoid" id="A0A2P6NZL8"/>
<evidence type="ECO:0000313" key="3">
    <source>
        <dbReference type="Proteomes" id="UP000241769"/>
    </source>
</evidence>
<organism evidence="2 3">
    <name type="scientific">Planoprotostelium fungivorum</name>
    <dbReference type="NCBI Taxonomy" id="1890364"/>
    <lineage>
        <taxon>Eukaryota</taxon>
        <taxon>Amoebozoa</taxon>
        <taxon>Evosea</taxon>
        <taxon>Variosea</taxon>
        <taxon>Cavosteliida</taxon>
        <taxon>Cavosteliaceae</taxon>
        <taxon>Planoprotostelium</taxon>
    </lineage>
</organism>
<comment type="caution">
    <text evidence="2">The sequence shown here is derived from an EMBL/GenBank/DDBJ whole genome shotgun (WGS) entry which is preliminary data.</text>
</comment>
<dbReference type="Gene3D" id="3.40.630.30">
    <property type="match status" value="1"/>
</dbReference>
<dbReference type="PANTHER" id="PTHR31435:SF9">
    <property type="entry name" value="PROTEIN NATD1"/>
    <property type="match status" value="1"/>
</dbReference>
<keyword evidence="3" id="KW-1185">Reference proteome</keyword>
<dbReference type="PANTHER" id="PTHR31435">
    <property type="entry name" value="PROTEIN NATD1"/>
    <property type="match status" value="1"/>
</dbReference>
<reference evidence="2 3" key="1">
    <citation type="journal article" date="2018" name="Genome Biol. Evol.">
        <title>Multiple Roots of Fruiting Body Formation in Amoebozoa.</title>
        <authorList>
            <person name="Hillmann F."/>
            <person name="Forbes G."/>
            <person name="Novohradska S."/>
            <person name="Ferling I."/>
            <person name="Riege K."/>
            <person name="Groth M."/>
            <person name="Westermann M."/>
            <person name="Marz M."/>
            <person name="Spaller T."/>
            <person name="Winckler T."/>
            <person name="Schaap P."/>
            <person name="Glockner G."/>
        </authorList>
    </citation>
    <scope>NUCLEOTIDE SEQUENCE [LARGE SCALE GENOMIC DNA]</scope>
    <source>
        <strain evidence="2 3">Jena</strain>
    </source>
</reference>
<name>A0A2P6NZL8_9EUKA</name>
<dbReference type="Pfam" id="PF14542">
    <property type="entry name" value="Acetyltransf_CG"/>
    <property type="match status" value="1"/>
</dbReference>
<keyword evidence="2" id="KW-0808">Transferase</keyword>
<dbReference type="PROSITE" id="PS51729">
    <property type="entry name" value="GNAT_YJDJ"/>
    <property type="match status" value="1"/>
</dbReference>
<protein>
    <submittedName>
        <fullName evidence="2">Acetyltransferase</fullName>
    </submittedName>
</protein>
<accession>A0A2P6NZL8</accession>
<feature type="domain" description="N-acetyltransferase" evidence="1">
    <location>
        <begin position="161"/>
        <end position="247"/>
    </location>
</feature>
<evidence type="ECO:0000259" key="1">
    <source>
        <dbReference type="PROSITE" id="PS51729"/>
    </source>
</evidence>